<feature type="domain" description="HTH tetR-type" evidence="3">
    <location>
        <begin position="7"/>
        <end position="67"/>
    </location>
</feature>
<dbReference type="RefSeq" id="WP_189210848.1">
    <property type="nucleotide sequence ID" value="NZ_BMRB01000002.1"/>
</dbReference>
<dbReference type="SUPFAM" id="SSF46689">
    <property type="entry name" value="Homeodomain-like"/>
    <property type="match status" value="1"/>
</dbReference>
<keyword evidence="1 2" id="KW-0238">DNA-binding</keyword>
<dbReference type="EMBL" id="BMRB01000002">
    <property type="protein sequence ID" value="GGS32513.1"/>
    <property type="molecule type" value="Genomic_DNA"/>
</dbReference>
<evidence type="ECO:0000259" key="3">
    <source>
        <dbReference type="PROSITE" id="PS50977"/>
    </source>
</evidence>
<dbReference type="Proteomes" id="UP000660680">
    <property type="component" value="Unassembled WGS sequence"/>
</dbReference>
<dbReference type="PROSITE" id="PS50977">
    <property type="entry name" value="HTH_TETR_2"/>
    <property type="match status" value="1"/>
</dbReference>
<dbReference type="InterPro" id="IPR050109">
    <property type="entry name" value="HTH-type_TetR-like_transc_reg"/>
</dbReference>
<dbReference type="SUPFAM" id="SSF48498">
    <property type="entry name" value="Tetracyclin repressor-like, C-terminal domain"/>
    <property type="match status" value="1"/>
</dbReference>
<protein>
    <submittedName>
        <fullName evidence="4">TetR family transcriptional regulator</fullName>
    </submittedName>
</protein>
<dbReference type="GO" id="GO:0003700">
    <property type="term" value="F:DNA-binding transcription factor activity"/>
    <property type="evidence" value="ECO:0007669"/>
    <property type="project" value="TreeGrafter"/>
</dbReference>
<reference evidence="4" key="2">
    <citation type="submission" date="2020-09" db="EMBL/GenBank/DDBJ databases">
        <authorList>
            <person name="Sun Q."/>
            <person name="Ohkuma M."/>
        </authorList>
    </citation>
    <scope>NUCLEOTIDE SEQUENCE</scope>
    <source>
        <strain evidence="4">JCM 3276</strain>
    </source>
</reference>
<comment type="caution">
    <text evidence="4">The sequence shown here is derived from an EMBL/GenBank/DDBJ whole genome shotgun (WGS) entry which is preliminary data.</text>
</comment>
<dbReference type="InterPro" id="IPR009057">
    <property type="entry name" value="Homeodomain-like_sf"/>
</dbReference>
<dbReference type="InterPro" id="IPR001647">
    <property type="entry name" value="HTH_TetR"/>
</dbReference>
<evidence type="ECO:0000313" key="5">
    <source>
        <dbReference type="Proteomes" id="UP000660680"/>
    </source>
</evidence>
<keyword evidence="5" id="KW-1185">Reference proteome</keyword>
<organism evidence="4 5">
    <name type="scientific">Actinokineospora fastidiosa</name>
    <dbReference type="NCBI Taxonomy" id="1816"/>
    <lineage>
        <taxon>Bacteria</taxon>
        <taxon>Bacillati</taxon>
        <taxon>Actinomycetota</taxon>
        <taxon>Actinomycetes</taxon>
        <taxon>Pseudonocardiales</taxon>
        <taxon>Pseudonocardiaceae</taxon>
        <taxon>Actinokineospora</taxon>
    </lineage>
</organism>
<feature type="DNA-binding region" description="H-T-H motif" evidence="2">
    <location>
        <begin position="30"/>
        <end position="49"/>
    </location>
</feature>
<reference evidence="4" key="1">
    <citation type="journal article" date="2014" name="Int. J. Syst. Evol. Microbiol.">
        <title>Complete genome sequence of Corynebacterium casei LMG S-19264T (=DSM 44701T), isolated from a smear-ripened cheese.</title>
        <authorList>
            <consortium name="US DOE Joint Genome Institute (JGI-PGF)"/>
            <person name="Walter F."/>
            <person name="Albersmeier A."/>
            <person name="Kalinowski J."/>
            <person name="Ruckert C."/>
        </authorList>
    </citation>
    <scope>NUCLEOTIDE SEQUENCE</scope>
    <source>
        <strain evidence="4">JCM 3276</strain>
    </source>
</reference>
<sequence length="195" mass="21259">MPRKPSPDARERILDVATRLFTAHGVHAVGMQQVIDEFGCGKNLLYREFAGKDDLVVAYLTRCRDTWACMYEQAGVGREDDPAGHLVALVELTAAKVLEPDYRGCGIHNTHAEFPDPAHPAHKVAAEHFATMRERLLDLATRAGARDPETLTDRILLIIEGIYTNGLAQGRNGAARAAGAFAEEVVRSALADRSA</sequence>
<evidence type="ECO:0000313" key="4">
    <source>
        <dbReference type="EMBL" id="GGS32513.1"/>
    </source>
</evidence>
<dbReference type="GO" id="GO:0000976">
    <property type="term" value="F:transcription cis-regulatory region binding"/>
    <property type="evidence" value="ECO:0007669"/>
    <property type="project" value="TreeGrafter"/>
</dbReference>
<gene>
    <name evidence="4" type="ORF">GCM10010171_28100</name>
</gene>
<dbReference type="Pfam" id="PF00440">
    <property type="entry name" value="TetR_N"/>
    <property type="match status" value="1"/>
</dbReference>
<dbReference type="AlphaFoldDB" id="A0A918GH87"/>
<evidence type="ECO:0000256" key="1">
    <source>
        <dbReference type="ARBA" id="ARBA00023125"/>
    </source>
</evidence>
<dbReference type="PRINTS" id="PR00455">
    <property type="entry name" value="HTHTETR"/>
</dbReference>
<proteinExistence type="predicted"/>
<dbReference type="InterPro" id="IPR036271">
    <property type="entry name" value="Tet_transcr_reg_TetR-rel_C_sf"/>
</dbReference>
<dbReference type="Gene3D" id="1.10.357.10">
    <property type="entry name" value="Tetracycline Repressor, domain 2"/>
    <property type="match status" value="1"/>
</dbReference>
<dbReference type="PANTHER" id="PTHR30055">
    <property type="entry name" value="HTH-TYPE TRANSCRIPTIONAL REGULATOR RUTR"/>
    <property type="match status" value="1"/>
</dbReference>
<name>A0A918GH87_9PSEU</name>
<dbReference type="PANTHER" id="PTHR30055:SF200">
    <property type="entry name" value="HTH-TYPE TRANSCRIPTIONAL REPRESSOR BDCR"/>
    <property type="match status" value="1"/>
</dbReference>
<evidence type="ECO:0000256" key="2">
    <source>
        <dbReference type="PROSITE-ProRule" id="PRU00335"/>
    </source>
</evidence>
<accession>A0A918GH87</accession>